<evidence type="ECO:0000256" key="4">
    <source>
        <dbReference type="RuleBase" id="RU361192"/>
    </source>
</evidence>
<dbReference type="PANTHER" id="PTHR34983:SF2">
    <property type="entry name" value="ENDO-BETA-1,4-GALACTANASE"/>
    <property type="match status" value="1"/>
</dbReference>
<accession>A0AAD0MMS7</accession>
<dbReference type="Gene3D" id="3.20.20.80">
    <property type="entry name" value="Glycosidases"/>
    <property type="match status" value="1"/>
</dbReference>
<dbReference type="SMR" id="A0AAD0MMS7"/>
<sequence>MKKWMLVTIVVFFLMGLGILPEAKADAISVQPINGLQGDFIKGADISMLAEVERSGGRYFDQNGKQVDPLKLLKEKGVNYVRIRLWNHPYDNQGRAYNGGTNDLNTAIALSKRAKAQNMKVLLDFHYSDFWTDPGKQFKPKSWASLSQNDLVKAVGTYTGDVLKTMRAQNALPNMVQVGNELNSGMLWPNGKSWGEGGGEFDRLAALLKAGTNAVRSVDSNIKVMLHLAHGGDNGASRWWFDEITKRGVSFDTIGLSYYPYWDGGFNGLTNNMNDISARYNKDVIVVETAYGFTTANGDNLENSFNQDSVHTAGYPASPQGQASFIRDLSEKISQVNNKRGKGFFYWEPLWIPSKGAPWSSQYGLAYIQTTGTVGNAWENQAMFDFNGKALPSLDVFKQMTP</sequence>
<dbReference type="RefSeq" id="WP_117732737.1">
    <property type="nucleotide sequence ID" value="NZ_CP027116.1"/>
</dbReference>
<dbReference type="GO" id="GO:0045490">
    <property type="term" value="P:pectin catabolic process"/>
    <property type="evidence" value="ECO:0007669"/>
    <property type="project" value="TreeGrafter"/>
</dbReference>
<evidence type="ECO:0000256" key="1">
    <source>
        <dbReference type="ARBA" id="ARBA00010687"/>
    </source>
</evidence>
<dbReference type="EMBL" id="CP027116">
    <property type="protein sequence ID" value="AVM25964.1"/>
    <property type="molecule type" value="Genomic_DNA"/>
</dbReference>
<dbReference type="Proteomes" id="UP000264960">
    <property type="component" value="Chromosome"/>
</dbReference>
<reference evidence="5 6" key="1">
    <citation type="submission" date="2018-02" db="EMBL/GenBank/DDBJ databases">
        <title>The complete genome of two Bacillus pumilus strains from Cuatro Cienegas, Coahuila, Mexico.</title>
        <authorList>
            <person name="Zarza E."/>
            <person name="Alcaraz L.D."/>
            <person name="Aguilar-Salinas B."/>
            <person name="Islas A."/>
            <person name="Olmedo-Alvarez G."/>
        </authorList>
    </citation>
    <scope>NUCLEOTIDE SEQUENCE [LARGE SCALE GENOMIC DNA]</scope>
    <source>
        <strain evidence="5 6">145</strain>
    </source>
</reference>
<gene>
    <name evidence="5" type="ORF">C5695_19740</name>
</gene>
<evidence type="ECO:0000256" key="2">
    <source>
        <dbReference type="ARBA" id="ARBA00022801"/>
    </source>
</evidence>
<evidence type="ECO:0000313" key="6">
    <source>
        <dbReference type="Proteomes" id="UP000264960"/>
    </source>
</evidence>
<evidence type="ECO:0000256" key="3">
    <source>
        <dbReference type="ARBA" id="ARBA00023295"/>
    </source>
</evidence>
<comment type="catalytic activity">
    <reaction evidence="4">
        <text>The enzyme specifically hydrolyzes (1-&gt;4)-beta-D-galactosidic linkages in type I arabinogalactans.</text>
        <dbReference type="EC" id="3.2.1.89"/>
    </reaction>
</comment>
<dbReference type="PANTHER" id="PTHR34983">
    <property type="entry name" value="ARABINOGALACTAN ENDO-BETA-1,4-GALACTANASE A"/>
    <property type="match status" value="1"/>
</dbReference>
<dbReference type="Pfam" id="PF07745">
    <property type="entry name" value="Glyco_hydro_53"/>
    <property type="match status" value="1"/>
</dbReference>
<dbReference type="EC" id="3.2.1.89" evidence="4"/>
<comment type="similarity">
    <text evidence="1 4">Belongs to the glycosyl hydrolase 53 family.</text>
</comment>
<organism evidence="5 6">
    <name type="scientific">Bacillus pumilus</name>
    <name type="common">Bacillus mesentericus</name>
    <dbReference type="NCBI Taxonomy" id="1408"/>
    <lineage>
        <taxon>Bacteria</taxon>
        <taxon>Bacillati</taxon>
        <taxon>Bacillota</taxon>
        <taxon>Bacilli</taxon>
        <taxon>Bacillales</taxon>
        <taxon>Bacillaceae</taxon>
        <taxon>Bacillus</taxon>
    </lineage>
</organism>
<protein>
    <recommendedName>
        <fullName evidence="4">Arabinogalactan endo-beta-1,4-galactanase</fullName>
        <ecNumber evidence="4">3.2.1.89</ecNumber>
    </recommendedName>
</protein>
<dbReference type="GO" id="GO:0015926">
    <property type="term" value="F:glucosidase activity"/>
    <property type="evidence" value="ECO:0007669"/>
    <property type="project" value="InterPro"/>
</dbReference>
<dbReference type="SUPFAM" id="SSF51445">
    <property type="entry name" value="(Trans)glycosidases"/>
    <property type="match status" value="1"/>
</dbReference>
<keyword evidence="3 4" id="KW-0326">Glycosidase</keyword>
<dbReference type="GO" id="GO:0031218">
    <property type="term" value="F:arabinogalactan endo-1,4-beta-galactosidase activity"/>
    <property type="evidence" value="ECO:0007669"/>
    <property type="project" value="UniProtKB-EC"/>
</dbReference>
<dbReference type="InterPro" id="IPR017853">
    <property type="entry name" value="GH"/>
</dbReference>
<keyword evidence="2 4" id="KW-0378">Hydrolase</keyword>
<evidence type="ECO:0000313" key="5">
    <source>
        <dbReference type="EMBL" id="AVM25964.1"/>
    </source>
</evidence>
<dbReference type="AlphaFoldDB" id="A0AAD0MMS7"/>
<name>A0AAD0MMS7_BACPU</name>
<dbReference type="InterPro" id="IPR011683">
    <property type="entry name" value="Glyco_hydro_53"/>
</dbReference>
<proteinExistence type="inferred from homology"/>